<evidence type="ECO:0000313" key="2">
    <source>
        <dbReference type="Proteomes" id="UP000272481"/>
    </source>
</evidence>
<dbReference type="Proteomes" id="UP000272481">
    <property type="component" value="Unassembled WGS sequence"/>
</dbReference>
<accession>A0ABX9ZC83</accession>
<keyword evidence="2" id="KW-1185">Reference proteome</keyword>
<evidence type="ECO:0000313" key="1">
    <source>
        <dbReference type="EMBL" id="RSK30980.1"/>
    </source>
</evidence>
<protein>
    <submittedName>
        <fullName evidence="1">Uncharacterized protein</fullName>
    </submittedName>
</protein>
<gene>
    <name evidence="1" type="ORF">EJA12_09695</name>
</gene>
<comment type="caution">
    <text evidence="1">The sequence shown here is derived from an EMBL/GenBank/DDBJ whole genome shotgun (WGS) entry which is preliminary data.</text>
</comment>
<sequence length="134" mass="15314">MTQPINEWTFTEGYQVHELPFDHCLHRFAVIQGGEEIHSIVPPDLEEQAEIIELLNKGYGVDLMEDGNGNTVRALAPGFIEEYRGIRITYGRAIGRDPLEAGDYWAYQDGRQLFDGIDFLPELRERIDDYLAGN</sequence>
<dbReference type="EMBL" id="RWGW01000013">
    <property type="protein sequence ID" value="RSK30980.1"/>
    <property type="molecule type" value="Genomic_DNA"/>
</dbReference>
<reference evidence="1 2" key="1">
    <citation type="submission" date="2018-12" db="EMBL/GenBank/DDBJ databases">
        <title>Comparitive functional genomics of dry heat resistant strains isolated from the viking spacecraft.</title>
        <authorList>
            <person name="Seuylemezian A."/>
            <person name="Vaishampayan P."/>
        </authorList>
    </citation>
    <scope>NUCLEOTIDE SEQUENCE [LARGE SCALE GENOMIC DNA]</scope>
    <source>
        <strain evidence="1 2">M6-11</strain>
    </source>
</reference>
<proteinExistence type="predicted"/>
<dbReference type="RefSeq" id="WP_125904084.1">
    <property type="nucleotide sequence ID" value="NZ_RWGW01000013.1"/>
</dbReference>
<name>A0ABX9ZC83_9BACL</name>
<organism evidence="1 2">
    <name type="scientific">Bhargavaea beijingensis</name>
    <dbReference type="NCBI Taxonomy" id="426756"/>
    <lineage>
        <taxon>Bacteria</taxon>
        <taxon>Bacillati</taxon>
        <taxon>Bacillota</taxon>
        <taxon>Bacilli</taxon>
        <taxon>Bacillales</taxon>
        <taxon>Caryophanaceae</taxon>
        <taxon>Bhargavaea</taxon>
    </lineage>
</organism>